<dbReference type="PANTHER" id="PTHR38614:SF1">
    <property type="entry name" value="G_PROTEIN_RECEP_F1_2 DOMAIN-CONTAINING PROTEIN"/>
    <property type="match status" value="1"/>
</dbReference>
<feature type="transmembrane region" description="Helical" evidence="2">
    <location>
        <begin position="48"/>
        <end position="67"/>
    </location>
</feature>
<reference evidence="3 4" key="2">
    <citation type="journal article" date="2019" name="G3 (Bethesda)">
        <title>Hybrid Assembly of the Genome of the Entomopathogenic Nematode Steinernema carpocapsae Identifies the X-Chromosome.</title>
        <authorList>
            <person name="Serra L."/>
            <person name="Macchietto M."/>
            <person name="Macias-Munoz A."/>
            <person name="McGill C.J."/>
            <person name="Rodriguez I.M."/>
            <person name="Rodriguez B."/>
            <person name="Murad R."/>
            <person name="Mortazavi A."/>
        </authorList>
    </citation>
    <scope>NUCLEOTIDE SEQUENCE [LARGE SCALE GENOMIC DNA]</scope>
    <source>
        <strain evidence="3 4">ALL</strain>
    </source>
</reference>
<keyword evidence="2" id="KW-0472">Membrane</keyword>
<organism evidence="3 4">
    <name type="scientific">Steinernema carpocapsae</name>
    <name type="common">Entomopathogenic nematode</name>
    <dbReference type="NCBI Taxonomy" id="34508"/>
    <lineage>
        <taxon>Eukaryota</taxon>
        <taxon>Metazoa</taxon>
        <taxon>Ecdysozoa</taxon>
        <taxon>Nematoda</taxon>
        <taxon>Chromadorea</taxon>
        <taxon>Rhabditida</taxon>
        <taxon>Tylenchina</taxon>
        <taxon>Panagrolaimomorpha</taxon>
        <taxon>Strongyloidoidea</taxon>
        <taxon>Steinernematidae</taxon>
        <taxon>Steinernema</taxon>
    </lineage>
</organism>
<reference evidence="3 4" key="1">
    <citation type="journal article" date="2015" name="Genome Biol.">
        <title>Comparative genomics of Steinernema reveals deeply conserved gene regulatory networks.</title>
        <authorList>
            <person name="Dillman A.R."/>
            <person name="Macchietto M."/>
            <person name="Porter C.F."/>
            <person name="Rogers A."/>
            <person name="Williams B."/>
            <person name="Antoshechkin I."/>
            <person name="Lee M.M."/>
            <person name="Goodwin Z."/>
            <person name="Lu X."/>
            <person name="Lewis E.E."/>
            <person name="Goodrich-Blair H."/>
            <person name="Stock S.P."/>
            <person name="Adams B.J."/>
            <person name="Sternberg P.W."/>
            <person name="Mortazavi A."/>
        </authorList>
    </citation>
    <scope>NUCLEOTIDE SEQUENCE [LARGE SCALE GENOMIC DNA]</scope>
    <source>
        <strain evidence="3 4">ALL</strain>
    </source>
</reference>
<evidence type="ECO:0000313" key="3">
    <source>
        <dbReference type="EMBL" id="TKR76869.1"/>
    </source>
</evidence>
<dbReference type="Proteomes" id="UP000298663">
    <property type="component" value="Unassembled WGS sequence"/>
</dbReference>
<dbReference type="OrthoDB" id="10483638at2759"/>
<gene>
    <name evidence="3" type="ORF">L596_017944</name>
</gene>
<evidence type="ECO:0000256" key="1">
    <source>
        <dbReference type="SAM" id="MobiDB-lite"/>
    </source>
</evidence>
<dbReference type="PANTHER" id="PTHR38614">
    <property type="entry name" value="PROTEIN CBG09954"/>
    <property type="match status" value="1"/>
</dbReference>
<proteinExistence type="predicted"/>
<feature type="transmembrane region" description="Helical" evidence="2">
    <location>
        <begin position="162"/>
        <end position="188"/>
    </location>
</feature>
<feature type="region of interest" description="Disordered" evidence="1">
    <location>
        <begin position="207"/>
        <end position="228"/>
    </location>
</feature>
<dbReference type="EMBL" id="AZBU02000005">
    <property type="protein sequence ID" value="TKR76869.1"/>
    <property type="molecule type" value="Genomic_DNA"/>
</dbReference>
<keyword evidence="2" id="KW-1133">Transmembrane helix</keyword>
<evidence type="ECO:0000313" key="4">
    <source>
        <dbReference type="Proteomes" id="UP000298663"/>
    </source>
</evidence>
<evidence type="ECO:0008006" key="5">
    <source>
        <dbReference type="Google" id="ProtNLM"/>
    </source>
</evidence>
<feature type="transmembrane region" description="Helical" evidence="2">
    <location>
        <begin position="6"/>
        <end position="27"/>
    </location>
</feature>
<feature type="transmembrane region" description="Helical" evidence="2">
    <location>
        <begin position="79"/>
        <end position="98"/>
    </location>
</feature>
<dbReference type="InterPro" id="IPR010601">
    <property type="entry name" value="DUF1182"/>
</dbReference>
<keyword evidence="4" id="KW-1185">Reference proteome</keyword>
<feature type="compositionally biased region" description="Polar residues" evidence="1">
    <location>
        <begin position="211"/>
        <end position="222"/>
    </location>
</feature>
<feature type="transmembrane region" description="Helical" evidence="2">
    <location>
        <begin position="118"/>
        <end position="142"/>
    </location>
</feature>
<sequence length="260" mass="29622">MTGANVVSIFGFHSLLIFYFISLQFGLKLPFAICSFLRSFKQMIVSPAFYSCLLVAVERYVLIFYGYNMSPYHVLGSYVLLGLPHIVMFISQQIYYTISMQDICGYTKMSKIAQLENLINALNIIYPFLAVLLNLRMLHFVLRFKTTPNHPFSVRNLPREKVVLIGLLIQAILPLVTTTPETTMYFLYVNAHFCEERSVRILRRALKSPTAPGSDTSSNDSQTRTDLHRQTKRCFKKGPIEALLSGWQAASRSCLVGSFF</sequence>
<protein>
    <recommendedName>
        <fullName evidence="5">G-protein coupled receptors family 1 profile domain-containing protein</fullName>
    </recommendedName>
</protein>
<name>A0A4U5N363_STECR</name>
<dbReference type="AlphaFoldDB" id="A0A4U5N363"/>
<keyword evidence="2" id="KW-0812">Transmembrane</keyword>
<comment type="caution">
    <text evidence="3">The sequence shown here is derived from an EMBL/GenBank/DDBJ whole genome shotgun (WGS) entry which is preliminary data.</text>
</comment>
<accession>A0A4U5N363</accession>
<evidence type="ECO:0000256" key="2">
    <source>
        <dbReference type="SAM" id="Phobius"/>
    </source>
</evidence>